<reference evidence="1 2" key="1">
    <citation type="journal article" date="2016" name="Nat. Commun.">
        <title>Ectomycorrhizal ecology is imprinted in the genome of the dominant symbiotic fungus Cenococcum geophilum.</title>
        <authorList>
            <consortium name="DOE Joint Genome Institute"/>
            <person name="Peter M."/>
            <person name="Kohler A."/>
            <person name="Ohm R.A."/>
            <person name="Kuo A."/>
            <person name="Krutzmann J."/>
            <person name="Morin E."/>
            <person name="Arend M."/>
            <person name="Barry K.W."/>
            <person name="Binder M."/>
            <person name="Choi C."/>
            <person name="Clum A."/>
            <person name="Copeland A."/>
            <person name="Grisel N."/>
            <person name="Haridas S."/>
            <person name="Kipfer T."/>
            <person name="LaButti K."/>
            <person name="Lindquist E."/>
            <person name="Lipzen A."/>
            <person name="Maire R."/>
            <person name="Meier B."/>
            <person name="Mihaltcheva S."/>
            <person name="Molinier V."/>
            <person name="Murat C."/>
            <person name="Poggeler S."/>
            <person name="Quandt C.A."/>
            <person name="Sperisen C."/>
            <person name="Tritt A."/>
            <person name="Tisserant E."/>
            <person name="Crous P.W."/>
            <person name="Henrissat B."/>
            <person name="Nehls U."/>
            <person name="Egli S."/>
            <person name="Spatafora J.W."/>
            <person name="Grigoriev I.V."/>
            <person name="Martin F.M."/>
        </authorList>
    </citation>
    <scope>NUCLEOTIDE SEQUENCE [LARGE SCALE GENOMIC DNA]</scope>
    <source>
        <strain evidence="1 2">CBS 459.81</strain>
    </source>
</reference>
<dbReference type="OrthoDB" id="3944762at2759"/>
<evidence type="ECO:0000313" key="2">
    <source>
        <dbReference type="Proteomes" id="UP000250266"/>
    </source>
</evidence>
<name>A0A8E2JKV0_9PEZI</name>
<proteinExistence type="predicted"/>
<evidence type="ECO:0000313" key="1">
    <source>
        <dbReference type="EMBL" id="OCK85714.1"/>
    </source>
</evidence>
<protein>
    <submittedName>
        <fullName evidence="1">Uncharacterized protein</fullName>
    </submittedName>
</protein>
<accession>A0A8E2JKV0</accession>
<dbReference type="Proteomes" id="UP000250266">
    <property type="component" value="Unassembled WGS sequence"/>
</dbReference>
<dbReference type="AlphaFoldDB" id="A0A8E2JKV0"/>
<dbReference type="EMBL" id="KV744814">
    <property type="protein sequence ID" value="OCK85714.1"/>
    <property type="molecule type" value="Genomic_DNA"/>
</dbReference>
<feature type="non-terminal residue" evidence="1">
    <location>
        <position position="1"/>
    </location>
</feature>
<gene>
    <name evidence="1" type="ORF">K432DRAFT_268349</name>
</gene>
<organism evidence="1 2">
    <name type="scientific">Lepidopterella palustris CBS 459.81</name>
    <dbReference type="NCBI Taxonomy" id="1314670"/>
    <lineage>
        <taxon>Eukaryota</taxon>
        <taxon>Fungi</taxon>
        <taxon>Dikarya</taxon>
        <taxon>Ascomycota</taxon>
        <taxon>Pezizomycotina</taxon>
        <taxon>Dothideomycetes</taxon>
        <taxon>Pleosporomycetidae</taxon>
        <taxon>Mytilinidiales</taxon>
        <taxon>Argynnaceae</taxon>
        <taxon>Lepidopterella</taxon>
    </lineage>
</organism>
<keyword evidence="2" id="KW-1185">Reference proteome</keyword>
<sequence length="112" mass="12735">DDDPFALLILLRIAHLKHADLPATLTFQQLIHLAVVTDKYNAVGTVKPFLDAHLAPYTDYSTFLLPGHEEWLFVAWTFGLNDHFTTLVKHLIRHCRTDEDNKLVNGEGDVLD</sequence>
<feature type="non-terminal residue" evidence="1">
    <location>
        <position position="112"/>
    </location>
</feature>